<dbReference type="CDD" id="cd17537">
    <property type="entry name" value="REC_FixJ"/>
    <property type="match status" value="1"/>
</dbReference>
<dbReference type="InterPro" id="IPR036388">
    <property type="entry name" value="WH-like_DNA-bd_sf"/>
</dbReference>
<dbReference type="RefSeq" id="WP_079602677.1">
    <property type="nucleotide sequence ID" value="NZ_LT670817.1"/>
</dbReference>
<feature type="modified residue" description="4-aspartylphosphate" evidence="6">
    <location>
        <position position="67"/>
    </location>
</feature>
<organism evidence="9 10">
    <name type="scientific">Bradyrhizobium erythrophlei</name>
    <dbReference type="NCBI Taxonomy" id="1437360"/>
    <lineage>
        <taxon>Bacteria</taxon>
        <taxon>Pseudomonadati</taxon>
        <taxon>Pseudomonadota</taxon>
        <taxon>Alphaproteobacteria</taxon>
        <taxon>Hyphomicrobiales</taxon>
        <taxon>Nitrobacteraceae</taxon>
        <taxon>Bradyrhizobium</taxon>
    </lineage>
</organism>
<sequence>MTGRKVPSERADFSKDSIVFIVDDDPIVRGAISSLLMSVGQQVQLFESATDLLQSSLPAIPGCLVLDIRLPGLSGLDLQAELANAGLPIPIIFITGHGDIPMSVKAMKAGAIDFLTKPFRDQDLLDAVTRALDRDRKRRDNEKGTEDLRAKYVTLTAREKQIMALVTDGLMNKQIASRLEISQVTAKIHRGKVMRKLGAKSLADLVVMAESLGVRGKLPQET</sequence>
<dbReference type="Gene3D" id="3.40.50.2300">
    <property type="match status" value="1"/>
</dbReference>
<evidence type="ECO:0000256" key="1">
    <source>
        <dbReference type="ARBA" id="ARBA00022553"/>
    </source>
</evidence>
<dbReference type="SUPFAM" id="SSF46894">
    <property type="entry name" value="C-terminal effector domain of the bipartite response regulators"/>
    <property type="match status" value="1"/>
</dbReference>
<feature type="domain" description="HTH luxR-type" evidence="7">
    <location>
        <begin position="148"/>
        <end position="213"/>
    </location>
</feature>
<dbReference type="Pfam" id="PF00196">
    <property type="entry name" value="GerE"/>
    <property type="match status" value="1"/>
</dbReference>
<feature type="domain" description="Response regulatory" evidence="8">
    <location>
        <begin position="18"/>
        <end position="132"/>
    </location>
</feature>
<keyword evidence="4" id="KW-0238">DNA-binding</keyword>
<keyword evidence="5" id="KW-0804">Transcription</keyword>
<dbReference type="SMART" id="SM00448">
    <property type="entry name" value="REC"/>
    <property type="match status" value="1"/>
</dbReference>
<dbReference type="PRINTS" id="PR00038">
    <property type="entry name" value="HTHLUXR"/>
</dbReference>
<gene>
    <name evidence="9" type="ORF">SAMN05443248_3729</name>
</gene>
<dbReference type="AlphaFoldDB" id="A0A1M5QC14"/>
<dbReference type="CDD" id="cd06170">
    <property type="entry name" value="LuxR_C_like"/>
    <property type="match status" value="1"/>
</dbReference>
<dbReference type="Gene3D" id="1.10.10.10">
    <property type="entry name" value="Winged helix-like DNA-binding domain superfamily/Winged helix DNA-binding domain"/>
    <property type="match status" value="1"/>
</dbReference>
<dbReference type="PROSITE" id="PS50043">
    <property type="entry name" value="HTH_LUXR_2"/>
    <property type="match status" value="1"/>
</dbReference>
<evidence type="ECO:0000256" key="2">
    <source>
        <dbReference type="ARBA" id="ARBA00023012"/>
    </source>
</evidence>
<reference evidence="9 10" key="1">
    <citation type="submission" date="2016-11" db="EMBL/GenBank/DDBJ databases">
        <authorList>
            <person name="Jaros S."/>
            <person name="Januszkiewicz K."/>
            <person name="Wedrychowicz H."/>
        </authorList>
    </citation>
    <scope>NUCLEOTIDE SEQUENCE [LARGE SCALE GENOMIC DNA]</scope>
    <source>
        <strain evidence="9 10">GAS138</strain>
    </source>
</reference>
<evidence type="ECO:0000256" key="4">
    <source>
        <dbReference type="ARBA" id="ARBA00023125"/>
    </source>
</evidence>
<dbReference type="PANTHER" id="PTHR44688:SF16">
    <property type="entry name" value="DNA-BINDING TRANSCRIPTIONAL ACTIVATOR DEVR_DOSR"/>
    <property type="match status" value="1"/>
</dbReference>
<dbReference type="FunFam" id="3.40.50.2300:FF:000018">
    <property type="entry name" value="DNA-binding transcriptional regulator NtrC"/>
    <property type="match status" value="1"/>
</dbReference>
<keyword evidence="2" id="KW-0902">Two-component regulatory system</keyword>
<dbReference type="Pfam" id="PF00072">
    <property type="entry name" value="Response_reg"/>
    <property type="match status" value="1"/>
</dbReference>
<dbReference type="InterPro" id="IPR011006">
    <property type="entry name" value="CheY-like_superfamily"/>
</dbReference>
<dbReference type="OrthoDB" id="9782655at2"/>
<dbReference type="EMBL" id="LT670817">
    <property type="protein sequence ID" value="SHH11391.1"/>
    <property type="molecule type" value="Genomic_DNA"/>
</dbReference>
<dbReference type="GO" id="GO:0003677">
    <property type="term" value="F:DNA binding"/>
    <property type="evidence" value="ECO:0007669"/>
    <property type="project" value="UniProtKB-KW"/>
</dbReference>
<dbReference type="InterPro" id="IPR000792">
    <property type="entry name" value="Tscrpt_reg_LuxR_C"/>
</dbReference>
<proteinExistence type="predicted"/>
<dbReference type="PANTHER" id="PTHR44688">
    <property type="entry name" value="DNA-BINDING TRANSCRIPTIONAL ACTIVATOR DEVR_DOSR"/>
    <property type="match status" value="1"/>
</dbReference>
<dbReference type="GO" id="GO:0000160">
    <property type="term" value="P:phosphorelay signal transduction system"/>
    <property type="evidence" value="ECO:0007669"/>
    <property type="project" value="UniProtKB-KW"/>
</dbReference>
<dbReference type="Proteomes" id="UP000189796">
    <property type="component" value="Chromosome I"/>
</dbReference>
<keyword evidence="1 6" id="KW-0597">Phosphoprotein</keyword>
<dbReference type="InterPro" id="IPR001789">
    <property type="entry name" value="Sig_transdc_resp-reg_receiver"/>
</dbReference>
<evidence type="ECO:0000313" key="10">
    <source>
        <dbReference type="Proteomes" id="UP000189796"/>
    </source>
</evidence>
<dbReference type="PROSITE" id="PS50110">
    <property type="entry name" value="RESPONSE_REGULATORY"/>
    <property type="match status" value="1"/>
</dbReference>
<dbReference type="SUPFAM" id="SSF52172">
    <property type="entry name" value="CheY-like"/>
    <property type="match status" value="1"/>
</dbReference>
<accession>A0A1M5QC14</accession>
<protein>
    <submittedName>
        <fullName evidence="9">Two component transcriptional regulator, LuxR family</fullName>
    </submittedName>
</protein>
<evidence type="ECO:0000256" key="5">
    <source>
        <dbReference type="ARBA" id="ARBA00023163"/>
    </source>
</evidence>
<keyword evidence="3" id="KW-0805">Transcription regulation</keyword>
<evidence type="ECO:0000256" key="6">
    <source>
        <dbReference type="PROSITE-ProRule" id="PRU00169"/>
    </source>
</evidence>
<evidence type="ECO:0000259" key="7">
    <source>
        <dbReference type="PROSITE" id="PS50043"/>
    </source>
</evidence>
<name>A0A1M5QC14_9BRAD</name>
<evidence type="ECO:0000313" key="9">
    <source>
        <dbReference type="EMBL" id="SHH11391.1"/>
    </source>
</evidence>
<evidence type="ECO:0000259" key="8">
    <source>
        <dbReference type="PROSITE" id="PS50110"/>
    </source>
</evidence>
<dbReference type="SMART" id="SM00421">
    <property type="entry name" value="HTH_LUXR"/>
    <property type="match status" value="1"/>
</dbReference>
<dbReference type="InterPro" id="IPR016032">
    <property type="entry name" value="Sig_transdc_resp-reg_C-effctor"/>
</dbReference>
<dbReference type="GO" id="GO:0006355">
    <property type="term" value="P:regulation of DNA-templated transcription"/>
    <property type="evidence" value="ECO:0007669"/>
    <property type="project" value="InterPro"/>
</dbReference>
<evidence type="ECO:0000256" key="3">
    <source>
        <dbReference type="ARBA" id="ARBA00023015"/>
    </source>
</evidence>